<accession>A0A086J117</accession>
<evidence type="ECO:0000256" key="1">
    <source>
        <dbReference type="SAM" id="MobiDB-lite"/>
    </source>
</evidence>
<dbReference type="Proteomes" id="UP000054524">
    <property type="component" value="Unassembled WGS sequence"/>
</dbReference>
<name>A0A086J117_NEMA1</name>
<proteinExistence type="predicted"/>
<evidence type="ECO:0000256" key="2">
    <source>
        <dbReference type="SAM" id="SignalP"/>
    </source>
</evidence>
<sequence>MNCGFILVLLHIYYIQAMHEINNPNGFSSLESLHTFRTQDNSPGVFSRIYTKFTDLFKTTKRKLGYENEDANVVHYSKDADDEWSQLICDAERNTNETNPATGNPSKKKEL</sequence>
<keyword evidence="4" id="KW-1185">Reference proteome</keyword>
<dbReference type="GeneID" id="77676795"/>
<dbReference type="AlphaFoldDB" id="A0A086J117"/>
<dbReference type="RefSeq" id="XP_052904390.1">
    <property type="nucleotide sequence ID" value="XM_053049440.1"/>
</dbReference>
<evidence type="ECO:0000313" key="3">
    <source>
        <dbReference type="EMBL" id="KFG25835.1"/>
    </source>
</evidence>
<organism evidence="3 4">
    <name type="scientific">Nematocida ausubeli (strain ATCC PRA-371 / ERTm2)</name>
    <name type="common">Nematode killer fungus</name>
    <dbReference type="NCBI Taxonomy" id="1913371"/>
    <lineage>
        <taxon>Eukaryota</taxon>
        <taxon>Fungi</taxon>
        <taxon>Fungi incertae sedis</taxon>
        <taxon>Microsporidia</taxon>
        <taxon>Nematocida</taxon>
    </lineage>
</organism>
<comment type="caution">
    <text evidence="3">The sequence shown here is derived from an EMBL/GenBank/DDBJ whole genome shotgun (WGS) entry which is preliminary data.</text>
</comment>
<feature type="signal peptide" evidence="2">
    <location>
        <begin position="1"/>
        <end position="17"/>
    </location>
</feature>
<evidence type="ECO:0000313" key="4">
    <source>
        <dbReference type="Proteomes" id="UP000054524"/>
    </source>
</evidence>
<keyword evidence="2" id="KW-0732">Signal</keyword>
<feature type="region of interest" description="Disordered" evidence="1">
    <location>
        <begin position="91"/>
        <end position="111"/>
    </location>
</feature>
<dbReference type="HOGENOM" id="CLU_2159054_0_0_1"/>
<feature type="compositionally biased region" description="Polar residues" evidence="1">
    <location>
        <begin position="96"/>
        <end position="105"/>
    </location>
</feature>
<reference evidence="3 4" key="1">
    <citation type="journal article" date="2014" name="Genome Announc.">
        <title>Genome Sequence of the Microsporidian Species Nematocida sp1 Strain ERTm6 (ATCC PRA-372).</title>
        <authorList>
            <person name="Bakowski M.A."/>
            <person name="Priest M."/>
            <person name="Young S."/>
            <person name="Cuomo C.A."/>
            <person name="Troemel E.R."/>
        </authorList>
    </citation>
    <scope>NUCLEOTIDE SEQUENCE [LARGE SCALE GENOMIC DNA]</scope>
    <source>
        <strain evidence="3 4">ERTm6</strain>
    </source>
</reference>
<protein>
    <submittedName>
        <fullName evidence="3">Uncharacterized protein</fullName>
    </submittedName>
</protein>
<gene>
    <name evidence="3" type="ORF">NESG_01822</name>
</gene>
<dbReference type="EMBL" id="AKIJ01000004">
    <property type="protein sequence ID" value="KFG25835.1"/>
    <property type="molecule type" value="Genomic_DNA"/>
</dbReference>
<feature type="chain" id="PRO_5001807769" evidence="2">
    <location>
        <begin position="18"/>
        <end position="111"/>
    </location>
</feature>